<accession>A0A6H5I591</accession>
<evidence type="ECO:0000256" key="2">
    <source>
        <dbReference type="ARBA" id="ARBA00038160"/>
    </source>
</evidence>
<dbReference type="SUPFAM" id="SSF53927">
    <property type="entry name" value="Cytidine deaminase-like"/>
    <property type="match status" value="1"/>
</dbReference>
<dbReference type="InterPro" id="IPR016193">
    <property type="entry name" value="Cytidine_deaminase-like"/>
</dbReference>
<keyword evidence="4" id="KW-1185">Reference proteome</keyword>
<evidence type="ECO:0000256" key="1">
    <source>
        <dbReference type="ARBA" id="ARBA00022694"/>
    </source>
</evidence>
<evidence type="ECO:0000313" key="4">
    <source>
        <dbReference type="Proteomes" id="UP000479190"/>
    </source>
</evidence>
<dbReference type="AlphaFoldDB" id="A0A6H5I591"/>
<dbReference type="GO" id="GO:0005634">
    <property type="term" value="C:nucleus"/>
    <property type="evidence" value="ECO:0007669"/>
    <property type="project" value="TreeGrafter"/>
</dbReference>
<dbReference type="OrthoDB" id="3180714at2759"/>
<gene>
    <name evidence="3" type="ORF">TBRA_LOCUS4366</name>
</gene>
<dbReference type="Gene3D" id="3.40.140.10">
    <property type="entry name" value="Cytidine Deaminase, domain 2"/>
    <property type="match status" value="1"/>
</dbReference>
<name>A0A6H5I591_9HYME</name>
<evidence type="ECO:0000313" key="3">
    <source>
        <dbReference type="EMBL" id="CAB0032428.1"/>
    </source>
</evidence>
<sequence>MDPEPPAAKMTRDLVESKKHEFTWKPQPILSREITGDVILEKSFVAVLKDKKLISRAIQSLAKCLPIPQHLKRCSGLRIYLAPIDKFQGDSQKLKTFLSEKDFDVDSIEDDLEIVNNASIAPRTKSQAAQALEHWPVNFHPDIDLEELICGSIFEPEQLASIEACMRLAMAAAKEAAVGSAECNGSALIVDPESGSILAIAASSMDKHPMWHASMLAVDLVAKSQGGGAWSLTSDRSGDAREGTCKRKHPDDGQALCYPHSLAKLDIPRSCSLNLAKTNQKKEKRPNPSDKTGPYLCTGYWAVLLREPCPLCSMALLHSRVSRIFYGTANSATGILGSKAALHSVPGLNHRYRVWSSVLEDECARSLEQCRTIHC</sequence>
<dbReference type="PANTHER" id="PTHR11079">
    <property type="entry name" value="CYTOSINE DEAMINASE FAMILY MEMBER"/>
    <property type="match status" value="1"/>
</dbReference>
<dbReference type="Proteomes" id="UP000479190">
    <property type="component" value="Unassembled WGS sequence"/>
</dbReference>
<protein>
    <submittedName>
        <fullName evidence="3">Uncharacterized protein</fullName>
    </submittedName>
</protein>
<keyword evidence="1" id="KW-0819">tRNA processing</keyword>
<proteinExistence type="inferred from homology"/>
<reference evidence="3 4" key="1">
    <citation type="submission" date="2020-02" db="EMBL/GenBank/DDBJ databases">
        <authorList>
            <person name="Ferguson B K."/>
        </authorList>
    </citation>
    <scope>NUCLEOTIDE SEQUENCE [LARGE SCALE GENOMIC DNA]</scope>
</reference>
<organism evidence="3 4">
    <name type="scientific">Trichogramma brassicae</name>
    <dbReference type="NCBI Taxonomy" id="86971"/>
    <lineage>
        <taxon>Eukaryota</taxon>
        <taxon>Metazoa</taxon>
        <taxon>Ecdysozoa</taxon>
        <taxon>Arthropoda</taxon>
        <taxon>Hexapoda</taxon>
        <taxon>Insecta</taxon>
        <taxon>Pterygota</taxon>
        <taxon>Neoptera</taxon>
        <taxon>Endopterygota</taxon>
        <taxon>Hymenoptera</taxon>
        <taxon>Apocrita</taxon>
        <taxon>Proctotrupomorpha</taxon>
        <taxon>Chalcidoidea</taxon>
        <taxon>Trichogrammatidae</taxon>
        <taxon>Trichogramma</taxon>
    </lineage>
</organism>
<dbReference type="EMBL" id="CADCXV010000678">
    <property type="protein sequence ID" value="CAB0032428.1"/>
    <property type="molecule type" value="Genomic_DNA"/>
</dbReference>
<dbReference type="GO" id="GO:0008033">
    <property type="term" value="P:tRNA processing"/>
    <property type="evidence" value="ECO:0007669"/>
    <property type="project" value="UniProtKB-KW"/>
</dbReference>
<dbReference type="GO" id="GO:0052717">
    <property type="term" value="F:tRNA-specific adenosine-34 deaminase activity"/>
    <property type="evidence" value="ECO:0007669"/>
    <property type="project" value="TreeGrafter"/>
</dbReference>
<comment type="similarity">
    <text evidence="2">Belongs to the cytidine and deoxycytidylate deaminase family. ADAT3 subfamily.</text>
</comment>
<dbReference type="PANTHER" id="PTHR11079:SF156">
    <property type="entry name" value="INACTIVE TRNA-SPECIFIC ADENOSINE DEAMINASE-LIKE PROTEIN 3-RELATED"/>
    <property type="match status" value="1"/>
</dbReference>
<dbReference type="GO" id="GO:0005737">
    <property type="term" value="C:cytoplasm"/>
    <property type="evidence" value="ECO:0007669"/>
    <property type="project" value="TreeGrafter"/>
</dbReference>